<gene>
    <name evidence="2" type="ORF">SAMN05660293_01853</name>
</gene>
<evidence type="ECO:0000313" key="2">
    <source>
        <dbReference type="EMBL" id="SKB74527.1"/>
    </source>
</evidence>
<reference evidence="3" key="1">
    <citation type="submission" date="2017-02" db="EMBL/GenBank/DDBJ databases">
        <authorList>
            <person name="Varghese N."/>
            <person name="Submissions S."/>
        </authorList>
    </citation>
    <scope>NUCLEOTIDE SEQUENCE [LARGE SCALE GENOMIC DNA]</scope>
    <source>
        <strain evidence="3">DSM 22270</strain>
    </source>
</reference>
<feature type="transmembrane region" description="Helical" evidence="1">
    <location>
        <begin position="14"/>
        <end position="36"/>
    </location>
</feature>
<dbReference type="EMBL" id="FUZA01000002">
    <property type="protein sequence ID" value="SKB74527.1"/>
    <property type="molecule type" value="Genomic_DNA"/>
</dbReference>
<accession>A0A1T5DRZ1</accession>
<name>A0A1T5DRZ1_9BACT</name>
<feature type="transmembrane region" description="Helical" evidence="1">
    <location>
        <begin position="133"/>
        <end position="152"/>
    </location>
</feature>
<keyword evidence="1" id="KW-1133">Transmembrane helix</keyword>
<sequence>MKTSKFAGSGFRTVVWAAFVAGSLDIMAAFVVYAIIMDKTTPVQILLSIASGVFGKAAYEGGNMMAVYGLLFHFLIALAFALFYFLIYQYLAFPGKHKLLSGIIYGIFIWLVMNMIVLPVAFSGMPTASWDAALLGITIVILAVGLPIAYIIPTGQQFP</sequence>
<keyword evidence="1" id="KW-0812">Transmembrane</keyword>
<proteinExistence type="predicted"/>
<dbReference type="Proteomes" id="UP000190897">
    <property type="component" value="Unassembled WGS sequence"/>
</dbReference>
<dbReference type="STRING" id="651661.SAMN05660293_01853"/>
<organism evidence="2 3">
    <name type="scientific">Dyadobacter psychrophilus</name>
    <dbReference type="NCBI Taxonomy" id="651661"/>
    <lineage>
        <taxon>Bacteria</taxon>
        <taxon>Pseudomonadati</taxon>
        <taxon>Bacteroidota</taxon>
        <taxon>Cytophagia</taxon>
        <taxon>Cytophagales</taxon>
        <taxon>Spirosomataceae</taxon>
        <taxon>Dyadobacter</taxon>
    </lineage>
</organism>
<keyword evidence="3" id="KW-1185">Reference proteome</keyword>
<dbReference type="OrthoDB" id="7564746at2"/>
<feature type="transmembrane region" description="Helical" evidence="1">
    <location>
        <begin position="99"/>
        <end position="121"/>
    </location>
</feature>
<evidence type="ECO:0008006" key="4">
    <source>
        <dbReference type="Google" id="ProtNLM"/>
    </source>
</evidence>
<keyword evidence="1" id="KW-0472">Membrane</keyword>
<dbReference type="RefSeq" id="WP_082214395.1">
    <property type="nucleotide sequence ID" value="NZ_FUZA01000002.1"/>
</dbReference>
<protein>
    <recommendedName>
        <fullName evidence="4">DUF1440 domain-containing protein</fullName>
    </recommendedName>
</protein>
<evidence type="ECO:0000256" key="1">
    <source>
        <dbReference type="SAM" id="Phobius"/>
    </source>
</evidence>
<dbReference type="AlphaFoldDB" id="A0A1T5DRZ1"/>
<evidence type="ECO:0000313" key="3">
    <source>
        <dbReference type="Proteomes" id="UP000190897"/>
    </source>
</evidence>
<feature type="transmembrane region" description="Helical" evidence="1">
    <location>
        <begin position="65"/>
        <end position="87"/>
    </location>
</feature>